<accession>A0A0A9HQ59</accession>
<dbReference type="AlphaFoldDB" id="A0A0A9HQ59"/>
<dbReference type="EMBL" id="GBRH01159922">
    <property type="protein sequence ID" value="JAE37974.1"/>
    <property type="molecule type" value="Transcribed_RNA"/>
</dbReference>
<protein>
    <submittedName>
        <fullName evidence="1">Uncharacterized protein</fullName>
    </submittedName>
</protein>
<name>A0A0A9HQ59_ARUDO</name>
<reference evidence="1" key="2">
    <citation type="journal article" date="2015" name="Data Brief">
        <title>Shoot transcriptome of the giant reed, Arundo donax.</title>
        <authorList>
            <person name="Barrero R.A."/>
            <person name="Guerrero F.D."/>
            <person name="Moolhuijzen P."/>
            <person name="Goolsby J.A."/>
            <person name="Tidwell J."/>
            <person name="Bellgard S.E."/>
            <person name="Bellgard M.I."/>
        </authorList>
    </citation>
    <scope>NUCLEOTIDE SEQUENCE</scope>
    <source>
        <tissue evidence="1">Shoot tissue taken approximately 20 cm above the soil surface</tissue>
    </source>
</reference>
<reference evidence="1" key="1">
    <citation type="submission" date="2014-09" db="EMBL/GenBank/DDBJ databases">
        <authorList>
            <person name="Magalhaes I.L.F."/>
            <person name="Oliveira U."/>
            <person name="Santos F.R."/>
            <person name="Vidigal T.H.D.A."/>
            <person name="Brescovit A.D."/>
            <person name="Santos A.J."/>
        </authorList>
    </citation>
    <scope>NUCLEOTIDE SEQUENCE</scope>
    <source>
        <tissue evidence="1">Shoot tissue taken approximately 20 cm above the soil surface</tissue>
    </source>
</reference>
<proteinExistence type="predicted"/>
<sequence length="104" mass="11961">MPRHWIILLLTGYQYWETQEPWLWQALAARVCSQQNSTDPAAMSTSNQFEYSTDLDGLHMLPVQSIHSIDSMEFLCSIFVRSMVTTTALCSCFVKELSLQDRPL</sequence>
<evidence type="ECO:0000313" key="1">
    <source>
        <dbReference type="EMBL" id="JAE37974.1"/>
    </source>
</evidence>
<organism evidence="1">
    <name type="scientific">Arundo donax</name>
    <name type="common">Giant reed</name>
    <name type="synonym">Donax arundinaceus</name>
    <dbReference type="NCBI Taxonomy" id="35708"/>
    <lineage>
        <taxon>Eukaryota</taxon>
        <taxon>Viridiplantae</taxon>
        <taxon>Streptophyta</taxon>
        <taxon>Embryophyta</taxon>
        <taxon>Tracheophyta</taxon>
        <taxon>Spermatophyta</taxon>
        <taxon>Magnoliopsida</taxon>
        <taxon>Liliopsida</taxon>
        <taxon>Poales</taxon>
        <taxon>Poaceae</taxon>
        <taxon>PACMAD clade</taxon>
        <taxon>Arundinoideae</taxon>
        <taxon>Arundineae</taxon>
        <taxon>Arundo</taxon>
    </lineage>
</organism>